<sequence length="74" mass="8700">MKNIDRIKKVGLKIAYYRNLRELSQEELASMVFLSREQINRIESPNGKSFTSVDTLFCIADALEIDIRRLFDFE</sequence>
<evidence type="ECO:0000256" key="1">
    <source>
        <dbReference type="ARBA" id="ARBA00023125"/>
    </source>
</evidence>
<dbReference type="GO" id="GO:0005829">
    <property type="term" value="C:cytosol"/>
    <property type="evidence" value="ECO:0007669"/>
    <property type="project" value="TreeGrafter"/>
</dbReference>
<evidence type="ECO:0000313" key="4">
    <source>
        <dbReference type="Proteomes" id="UP000653127"/>
    </source>
</evidence>
<dbReference type="GO" id="GO:0003677">
    <property type="term" value="F:DNA binding"/>
    <property type="evidence" value="ECO:0007669"/>
    <property type="project" value="UniProtKB-KW"/>
</dbReference>
<name>A0A926HZA7_9FIRM</name>
<evidence type="ECO:0000259" key="2">
    <source>
        <dbReference type="PROSITE" id="PS50943"/>
    </source>
</evidence>
<dbReference type="InterPro" id="IPR001387">
    <property type="entry name" value="Cro/C1-type_HTH"/>
</dbReference>
<dbReference type="InterPro" id="IPR050807">
    <property type="entry name" value="TransReg_Diox_bact_type"/>
</dbReference>
<dbReference type="SUPFAM" id="SSF47413">
    <property type="entry name" value="lambda repressor-like DNA-binding domains"/>
    <property type="match status" value="1"/>
</dbReference>
<reference evidence="3" key="1">
    <citation type="submission" date="2020-08" db="EMBL/GenBank/DDBJ databases">
        <title>Genome public.</title>
        <authorList>
            <person name="Liu C."/>
            <person name="Sun Q."/>
        </authorList>
    </citation>
    <scope>NUCLEOTIDE SEQUENCE</scope>
    <source>
        <strain evidence="3">NSJ-31</strain>
    </source>
</reference>
<dbReference type="EMBL" id="JACRST010000001">
    <property type="protein sequence ID" value="MBC8545732.1"/>
    <property type="molecule type" value="Genomic_DNA"/>
</dbReference>
<comment type="caution">
    <text evidence="3">The sequence shown here is derived from an EMBL/GenBank/DDBJ whole genome shotgun (WGS) entry which is preliminary data.</text>
</comment>
<dbReference type="CDD" id="cd00093">
    <property type="entry name" value="HTH_XRE"/>
    <property type="match status" value="1"/>
</dbReference>
<keyword evidence="4" id="KW-1185">Reference proteome</keyword>
<dbReference type="PANTHER" id="PTHR46797">
    <property type="entry name" value="HTH-TYPE TRANSCRIPTIONAL REGULATOR"/>
    <property type="match status" value="1"/>
</dbReference>
<dbReference type="Proteomes" id="UP000653127">
    <property type="component" value="Unassembled WGS sequence"/>
</dbReference>
<dbReference type="PROSITE" id="PS50943">
    <property type="entry name" value="HTH_CROC1"/>
    <property type="match status" value="1"/>
</dbReference>
<keyword evidence="1" id="KW-0238">DNA-binding</keyword>
<feature type="domain" description="HTH cro/C1-type" evidence="2">
    <location>
        <begin position="14"/>
        <end position="70"/>
    </location>
</feature>
<dbReference type="AlphaFoldDB" id="A0A926HZA7"/>
<proteinExistence type="predicted"/>
<dbReference type="PANTHER" id="PTHR46797:SF1">
    <property type="entry name" value="METHYLPHOSPHONATE SYNTHASE"/>
    <property type="match status" value="1"/>
</dbReference>
<dbReference type="InterPro" id="IPR010982">
    <property type="entry name" value="Lambda_DNA-bd_dom_sf"/>
</dbReference>
<dbReference type="GO" id="GO:0003700">
    <property type="term" value="F:DNA-binding transcription factor activity"/>
    <property type="evidence" value="ECO:0007669"/>
    <property type="project" value="TreeGrafter"/>
</dbReference>
<accession>A0A926HZA7</accession>
<dbReference type="Gene3D" id="1.10.260.40">
    <property type="entry name" value="lambda repressor-like DNA-binding domains"/>
    <property type="match status" value="1"/>
</dbReference>
<protein>
    <submittedName>
        <fullName evidence="3">Helix-turn-helix transcriptional regulator</fullName>
    </submittedName>
</protein>
<dbReference type="Pfam" id="PF01381">
    <property type="entry name" value="HTH_3"/>
    <property type="match status" value="1"/>
</dbReference>
<gene>
    <name evidence="3" type="ORF">H8711_02110</name>
</gene>
<organism evidence="3 4">
    <name type="scientific">Ligaoa zhengdingensis</name>
    <dbReference type="NCBI Taxonomy" id="2763658"/>
    <lineage>
        <taxon>Bacteria</taxon>
        <taxon>Bacillati</taxon>
        <taxon>Bacillota</taxon>
        <taxon>Clostridia</taxon>
        <taxon>Eubacteriales</taxon>
        <taxon>Oscillospiraceae</taxon>
        <taxon>Ligaoa</taxon>
    </lineage>
</organism>
<dbReference type="SMART" id="SM00530">
    <property type="entry name" value="HTH_XRE"/>
    <property type="match status" value="1"/>
</dbReference>
<evidence type="ECO:0000313" key="3">
    <source>
        <dbReference type="EMBL" id="MBC8545732.1"/>
    </source>
</evidence>